<dbReference type="EMBL" id="CP079216">
    <property type="protein sequence ID" value="QXT64199.1"/>
    <property type="molecule type" value="Genomic_DNA"/>
</dbReference>
<dbReference type="Proteomes" id="UP000824504">
    <property type="component" value="Chromosome"/>
</dbReference>
<dbReference type="RefSeq" id="WP_219084122.1">
    <property type="nucleotide sequence ID" value="NZ_CP079216.1"/>
</dbReference>
<name>A0ABX8SSN7_9ACTN</name>
<keyword evidence="2" id="KW-1185">Reference proteome</keyword>
<accession>A0ABX8SSN7</accession>
<reference evidence="1 2" key="1">
    <citation type="submission" date="2021-07" db="EMBL/GenBank/DDBJ databases">
        <title>complete genome sequencing of Tessaracoccus sp.J1M15.</title>
        <authorList>
            <person name="Bae J.-W."/>
            <person name="Kim D.-y."/>
        </authorList>
    </citation>
    <scope>NUCLEOTIDE SEQUENCE [LARGE SCALE GENOMIC DNA]</scope>
    <source>
        <strain evidence="1 2">J1M15</strain>
    </source>
</reference>
<evidence type="ECO:0000313" key="1">
    <source>
        <dbReference type="EMBL" id="QXT64199.1"/>
    </source>
</evidence>
<sequence length="93" mass="10524">MQHGLRELINELRTELLIYVIERPHGDGAVEDYFRGSGLIPKACQNATTRVAVQIVRDHGTVVDLWLRDRLSHLGAWPERVRRAAVRDGGVAR</sequence>
<protein>
    <submittedName>
        <fullName evidence="1">Uncharacterized protein</fullName>
    </submittedName>
</protein>
<proteinExistence type="predicted"/>
<organism evidence="1 2">
    <name type="scientific">Tessaracoccus palaemonis</name>
    <dbReference type="NCBI Taxonomy" id="2829499"/>
    <lineage>
        <taxon>Bacteria</taxon>
        <taxon>Bacillati</taxon>
        <taxon>Actinomycetota</taxon>
        <taxon>Actinomycetes</taxon>
        <taxon>Propionibacteriales</taxon>
        <taxon>Propionibacteriaceae</taxon>
        <taxon>Tessaracoccus</taxon>
    </lineage>
</organism>
<gene>
    <name evidence="1" type="ORF">KDB89_07085</name>
</gene>
<evidence type="ECO:0000313" key="2">
    <source>
        <dbReference type="Proteomes" id="UP000824504"/>
    </source>
</evidence>